<accession>A0A1M7ANS5</accession>
<dbReference type="Pfam" id="PF12802">
    <property type="entry name" value="MarR_2"/>
    <property type="match status" value="1"/>
</dbReference>
<dbReference type="GO" id="GO:0006950">
    <property type="term" value="P:response to stress"/>
    <property type="evidence" value="ECO:0007669"/>
    <property type="project" value="TreeGrafter"/>
</dbReference>
<keyword evidence="3" id="KW-1185">Reference proteome</keyword>
<dbReference type="SMART" id="SM00347">
    <property type="entry name" value="HTH_MARR"/>
    <property type="match status" value="1"/>
</dbReference>
<reference evidence="2 3" key="1">
    <citation type="submission" date="2016-11" db="EMBL/GenBank/DDBJ databases">
        <authorList>
            <person name="Jaros S."/>
            <person name="Januszkiewicz K."/>
            <person name="Wedrychowicz H."/>
        </authorList>
    </citation>
    <scope>NUCLEOTIDE SEQUENCE [LARGE SCALE GENOMIC DNA]</scope>
    <source>
        <strain evidence="2 3">DSM 43832</strain>
    </source>
</reference>
<feature type="domain" description="HTH marR-type" evidence="1">
    <location>
        <begin position="5"/>
        <end position="134"/>
    </location>
</feature>
<organism evidence="2 3">
    <name type="scientific">Pseudonocardia thermophila</name>
    <dbReference type="NCBI Taxonomy" id="1848"/>
    <lineage>
        <taxon>Bacteria</taxon>
        <taxon>Bacillati</taxon>
        <taxon>Actinomycetota</taxon>
        <taxon>Actinomycetes</taxon>
        <taxon>Pseudonocardiales</taxon>
        <taxon>Pseudonocardiaceae</taxon>
        <taxon>Pseudonocardia</taxon>
    </lineage>
</organism>
<dbReference type="GO" id="GO:0003677">
    <property type="term" value="F:DNA binding"/>
    <property type="evidence" value="ECO:0007669"/>
    <property type="project" value="UniProtKB-KW"/>
</dbReference>
<evidence type="ECO:0000259" key="1">
    <source>
        <dbReference type="PROSITE" id="PS50995"/>
    </source>
</evidence>
<dbReference type="Gene3D" id="1.10.10.10">
    <property type="entry name" value="Winged helix-like DNA-binding domain superfamily/Winged helix DNA-binding domain"/>
    <property type="match status" value="1"/>
</dbReference>
<gene>
    <name evidence="2" type="ORF">SAMN05443637_12918</name>
</gene>
<evidence type="ECO:0000313" key="2">
    <source>
        <dbReference type="EMBL" id="SHL44390.1"/>
    </source>
</evidence>
<sequence length="136" mass="14850">MTPAPRDVGEAVLNAAAKLNRLLETACAEEGISPLEARLMRTLRDEVVSQGELAERLALDPARISTLTGGLEKRGLLERVPSRSDRRQRHARLTPEGVEVVKRIGARLVGGSPLDRLTEDERAALVRLLDRAVEGL</sequence>
<dbReference type="RefSeq" id="WP_200804142.1">
    <property type="nucleotide sequence ID" value="NZ_CALGVN010000035.1"/>
</dbReference>
<dbReference type="Proteomes" id="UP000184363">
    <property type="component" value="Unassembled WGS sequence"/>
</dbReference>
<dbReference type="AlphaFoldDB" id="A0A1M7ANS5"/>
<dbReference type="InterPro" id="IPR039422">
    <property type="entry name" value="MarR/SlyA-like"/>
</dbReference>
<dbReference type="STRING" id="1848.SAMN05443637_12918"/>
<dbReference type="EMBL" id="FRAP01000029">
    <property type="protein sequence ID" value="SHL44390.1"/>
    <property type="molecule type" value="Genomic_DNA"/>
</dbReference>
<dbReference type="PANTHER" id="PTHR33164:SF43">
    <property type="entry name" value="HTH-TYPE TRANSCRIPTIONAL REPRESSOR YETL"/>
    <property type="match status" value="1"/>
</dbReference>
<dbReference type="InterPro" id="IPR000835">
    <property type="entry name" value="HTH_MarR-typ"/>
</dbReference>
<dbReference type="SUPFAM" id="SSF46785">
    <property type="entry name" value="Winged helix' DNA-binding domain"/>
    <property type="match status" value="1"/>
</dbReference>
<dbReference type="InterPro" id="IPR036388">
    <property type="entry name" value="WH-like_DNA-bd_sf"/>
</dbReference>
<keyword evidence="2" id="KW-0238">DNA-binding</keyword>
<evidence type="ECO:0000313" key="3">
    <source>
        <dbReference type="Proteomes" id="UP000184363"/>
    </source>
</evidence>
<proteinExistence type="predicted"/>
<dbReference type="InterPro" id="IPR036390">
    <property type="entry name" value="WH_DNA-bd_sf"/>
</dbReference>
<protein>
    <submittedName>
        <fullName evidence="2">DNA-binding transcriptional regulator, MarR family</fullName>
    </submittedName>
</protein>
<dbReference type="PANTHER" id="PTHR33164">
    <property type="entry name" value="TRANSCRIPTIONAL REGULATOR, MARR FAMILY"/>
    <property type="match status" value="1"/>
</dbReference>
<dbReference type="PROSITE" id="PS50995">
    <property type="entry name" value="HTH_MARR_2"/>
    <property type="match status" value="1"/>
</dbReference>
<name>A0A1M7ANS5_PSETH</name>
<dbReference type="PRINTS" id="PR00598">
    <property type="entry name" value="HTHMARR"/>
</dbReference>
<dbReference type="GO" id="GO:0003700">
    <property type="term" value="F:DNA-binding transcription factor activity"/>
    <property type="evidence" value="ECO:0007669"/>
    <property type="project" value="InterPro"/>
</dbReference>